<accession>A0ABT7WC96</accession>
<dbReference type="GO" id="GO:0016787">
    <property type="term" value="F:hydrolase activity"/>
    <property type="evidence" value="ECO:0007669"/>
    <property type="project" value="UniProtKB-KW"/>
</dbReference>
<organism evidence="3 4">
    <name type="scientific">Robiginitalea aurantiaca</name>
    <dbReference type="NCBI Taxonomy" id="3056915"/>
    <lineage>
        <taxon>Bacteria</taxon>
        <taxon>Pseudomonadati</taxon>
        <taxon>Bacteroidota</taxon>
        <taxon>Flavobacteriia</taxon>
        <taxon>Flavobacteriales</taxon>
        <taxon>Flavobacteriaceae</taxon>
        <taxon>Robiginitalea</taxon>
    </lineage>
</organism>
<name>A0ABT7WC96_9FLAO</name>
<dbReference type="SMART" id="SM00642">
    <property type="entry name" value="Aamy"/>
    <property type="match status" value="1"/>
</dbReference>
<comment type="caution">
    <text evidence="3">The sequence shown here is derived from an EMBL/GenBank/DDBJ whole genome shotgun (WGS) entry which is preliminary data.</text>
</comment>
<dbReference type="SUPFAM" id="SSF51445">
    <property type="entry name" value="(Trans)glycosidases"/>
    <property type="match status" value="1"/>
</dbReference>
<dbReference type="InterPro" id="IPR017853">
    <property type="entry name" value="GH"/>
</dbReference>
<dbReference type="PANTHER" id="PTHR10357">
    <property type="entry name" value="ALPHA-AMYLASE FAMILY MEMBER"/>
    <property type="match status" value="1"/>
</dbReference>
<dbReference type="Gene3D" id="3.20.20.80">
    <property type="entry name" value="Glycosidases"/>
    <property type="match status" value="1"/>
</dbReference>
<dbReference type="EMBL" id="JAUDUY010000002">
    <property type="protein sequence ID" value="MDM9630542.1"/>
    <property type="molecule type" value="Genomic_DNA"/>
</dbReference>
<feature type="compositionally biased region" description="Basic and acidic residues" evidence="1">
    <location>
        <begin position="33"/>
        <end position="43"/>
    </location>
</feature>
<evidence type="ECO:0000256" key="1">
    <source>
        <dbReference type="SAM" id="MobiDB-lite"/>
    </source>
</evidence>
<keyword evidence="4" id="KW-1185">Reference proteome</keyword>
<keyword evidence="3" id="KW-0378">Hydrolase</keyword>
<dbReference type="RefSeq" id="WP_289723911.1">
    <property type="nucleotide sequence ID" value="NZ_JAUDUY010000002.1"/>
</dbReference>
<evidence type="ECO:0000259" key="2">
    <source>
        <dbReference type="SMART" id="SM00642"/>
    </source>
</evidence>
<gene>
    <name evidence="3" type="ORF">QU605_03625</name>
</gene>
<dbReference type="Pfam" id="PF00128">
    <property type="entry name" value="Alpha-amylase"/>
    <property type="match status" value="1"/>
</dbReference>
<sequence length="572" mass="64896">MRSILLLFLIPLLFCTCKTEGEKSPTPVLTENESPKELEEPIEKSGNNVPFMWEAASVYFLLTDRFNNGSTENDLNFDRSNPTGPLRGFMGGDIAGITQKIQSGYFTDLGINAIWFTPVVEQVHGDTDEGTGNTYAYHGYWAKDWTALDPNFGTYDELKQMVEAAHKQGIRVLMDVVLNHTGPVTVQDPAWPEDWVRQSPTCDFSSYENTTSCTLVANLPDIYTDRDEAVELPDALLAKWKSEGRLSTELDELQNFFQRTGYPRAPRFYIIKWLSDYVNTLGIDGFRVDTVKHADEKAWAELYKEAAYAFENWKRRNPDKVLDDLPFYMVGEVYNYGASGGREFDFGDRKVDYFDYGFQALINFELKNDAKQDYESVFKKYSRLLHTKLKGQSILNYLTSHDDGAPFDPDRTQPYKSANVLLLSPGAAQVYYGDETSRDLTIEGTVGDATLRSFMNWEEVDSLEHTQAVLSHWQKLGRFRRDHPAVGAGKHKRLSKAPYVFSRTLITDTFKDKVVVGLELPEGVKKLRVKGFFGDGTTLRDTYSGTEVVVKNGQVELDTPYDIALLEVTPME</sequence>
<dbReference type="InterPro" id="IPR006047">
    <property type="entry name" value="GH13_cat_dom"/>
</dbReference>
<reference evidence="3" key="1">
    <citation type="submission" date="2023-06" db="EMBL/GenBank/DDBJ databases">
        <title>Robiginitalea aurantiacus sp. nov. and Algoriphagus sediminis sp. nov., isolated from coastal sediment.</title>
        <authorList>
            <person name="Zhou Z.Y."/>
            <person name="An J."/>
            <person name="Jia Y.W."/>
            <person name="Du Z.J."/>
        </authorList>
    </citation>
    <scope>NUCLEOTIDE SEQUENCE</scope>
    <source>
        <strain evidence="3">M39</strain>
    </source>
</reference>
<dbReference type="Proteomes" id="UP001174839">
    <property type="component" value="Unassembled WGS sequence"/>
</dbReference>
<feature type="domain" description="Glycosyl hydrolase family 13 catalytic" evidence="2">
    <location>
        <begin position="60"/>
        <end position="480"/>
    </location>
</feature>
<proteinExistence type="predicted"/>
<protein>
    <submittedName>
        <fullName evidence="3">Alpha-amylase family glycosyl hydrolase</fullName>
    </submittedName>
</protein>
<dbReference type="PANTHER" id="PTHR10357:SF209">
    <property type="entry name" value="PERIPLASMIC ALPHA-AMYLASE"/>
    <property type="match status" value="1"/>
</dbReference>
<evidence type="ECO:0000313" key="4">
    <source>
        <dbReference type="Proteomes" id="UP001174839"/>
    </source>
</evidence>
<feature type="region of interest" description="Disordered" evidence="1">
    <location>
        <begin position="22"/>
        <end position="43"/>
    </location>
</feature>
<evidence type="ECO:0000313" key="3">
    <source>
        <dbReference type="EMBL" id="MDM9630542.1"/>
    </source>
</evidence>